<feature type="transmembrane region" description="Helical" evidence="8">
    <location>
        <begin position="971"/>
        <end position="990"/>
    </location>
</feature>
<feature type="transmembrane region" description="Helical" evidence="8">
    <location>
        <begin position="477"/>
        <end position="503"/>
    </location>
</feature>
<dbReference type="Pfam" id="PF00873">
    <property type="entry name" value="ACR_tran"/>
    <property type="match status" value="1"/>
</dbReference>
<dbReference type="PANTHER" id="PTHR32063">
    <property type="match status" value="1"/>
</dbReference>
<feature type="transmembrane region" description="Helical" evidence="8">
    <location>
        <begin position="338"/>
        <end position="357"/>
    </location>
</feature>
<dbReference type="Gene3D" id="3.30.2090.10">
    <property type="entry name" value="Multidrug efflux transporter AcrB TolC docking domain, DN and DC subdomains"/>
    <property type="match status" value="2"/>
</dbReference>
<keyword evidence="3" id="KW-0813">Transport</keyword>
<evidence type="ECO:0000256" key="8">
    <source>
        <dbReference type="SAM" id="Phobius"/>
    </source>
</evidence>
<dbReference type="InterPro" id="IPR004763">
    <property type="entry name" value="CusA-like"/>
</dbReference>
<dbReference type="SUPFAM" id="SSF82866">
    <property type="entry name" value="Multidrug efflux transporter AcrB transmembrane domain"/>
    <property type="match status" value="2"/>
</dbReference>
<evidence type="ECO:0000256" key="7">
    <source>
        <dbReference type="ARBA" id="ARBA00023136"/>
    </source>
</evidence>
<sequence>MFDRIVAFSLRQRVLVLFGTAALVAAGLYAATRLPVDAVPDVTNNQVQVLTQAPALSPLEVERFVTVPVELSLKSLPDVVELRSLSRQGISVVTVVFEDGVDTYFGRQLILEALRGLNDELPPGAETPELGPVSTGLGEVFRYTLRDTTGRLSAMELRTVQDWIVRRQLLGVPGLAEVNSIGGELRQVQVLVDPDRLAGYGLELREVFEATAEASGNAGAATIETGPEQLAVRTAGLVESAEDLRQSVVATRGGTPVTLGDVAEVRDGAAVRFGAATQDGEGEVVTGFALQLKGANARVVVSAVKERIAEIQRALPDGVVIEPYYDRTALVDRTIRTVAKHLAEGALLVIVVLLILLVNLRAGLVLASVIPLAMMFAFIGMWITGQSANLMSLGAIDFGLVVDGSLIIVENVLRRIGVVQDEGGAGRLTKEGFRDLVRDGTLEVRKVAQFGEVIILVVYLPILFLRGVEGKLFAPMALTVSFALVGALVLSLTYVPVMCSLVFDPTKPVKHSPVVAWLHRIYRPLLDRALGARRLVVGGAALLFALAAVGFGGLGAEFVPRLDEGDVAAQIVRLPSVSLSESIEIAGDVERRLVRFPEVETVVGNTGRPEISTDPMGVEITDAYVILKPRHTWPEVDGEVRTKAALVAAMQEAVEDVPAGVQFYQPIEMRTNELVAGARGDVVVKVFGEDYDDLTPLAAQIERIVRETPGASSVSRDQTEGSPQLVVRPDRPALARYGLTVAALNRIVETAVGGAVAGQVYEGERRFDLVVRFQAGVRSSPAAIEALPVVTPTGARVPLSALASVAVESGPASVSREEGSRFVSVQSNVAGRDLAGFVDEVRARVRAEVDLPPGTRVAYGGQFENLEAASRRLALVVPIALALIVVLLYQTFGSARAAAVIFLCVPMSVVGGVAMLYLLGLPFSISAGVGFIALFGIAVLNGLVMVGAIRGFEEQGLPTREAVLAGADQRLRAVVTTATLAGVGFLPMLLGSGAGSEVQRPLAAVVIGGLVTSTVLTLFVLPTVYAWIGSGAAPPPASAQGDGHAPAPPARLGRGGVALGLALLAAGGAAQAQDAPLTLADALDRAEAVAPELAGGAAAVAREAARRESAAILPATEFFLGVDRVPTVDGGFGGTETALGVGQSFRLPAFYRAQRGAADALLAQAEAERGALRRGVRLRAALAYVEAVAADARLAIADSSVAVARSFATASTRRQELGAAGALEPLQAEVALAQAERARAEAAGLARAARAALGAYLGTTAPPALADRLPLAVEPLPEGGADALAPTDSLLVRANPRLQAAEAAVRVAEADARAVAAERLVSFGAEAALQTEGGAVGFLGGRVGVAVPLARLATDAPDRAAAAAVEVARAERDRLAVGLAVDLRQRAARLAAAVEQAGLYAERLVPQAERAYAIALRLRREGAASYLEVLQAQTALLQTRADALDARLDAARLRTEVDALLDPAF</sequence>
<proteinExistence type="inferred from homology"/>
<comment type="similarity">
    <text evidence="2">Belongs to the resistance-nodulation-cell division (RND) (TC 2.A.6) family.</text>
</comment>
<dbReference type="Gene3D" id="1.20.1640.10">
    <property type="entry name" value="Multidrug efflux transporter AcrB transmembrane domain"/>
    <property type="match status" value="2"/>
</dbReference>
<feature type="transmembrane region" description="Helical" evidence="8">
    <location>
        <begin position="873"/>
        <end position="892"/>
    </location>
</feature>
<dbReference type="SUPFAM" id="SSF56954">
    <property type="entry name" value="Outer membrane efflux proteins (OEP)"/>
    <property type="match status" value="1"/>
</dbReference>
<comment type="caution">
    <text evidence="9">The sequence shown here is derived from an EMBL/GenBank/DDBJ whole genome shotgun (WGS) entry which is preliminary data.</text>
</comment>
<feature type="transmembrane region" description="Helical" evidence="8">
    <location>
        <begin position="447"/>
        <end position="465"/>
    </location>
</feature>
<evidence type="ECO:0000256" key="4">
    <source>
        <dbReference type="ARBA" id="ARBA00022475"/>
    </source>
</evidence>
<evidence type="ECO:0000256" key="2">
    <source>
        <dbReference type="ARBA" id="ARBA00010942"/>
    </source>
</evidence>
<dbReference type="EMBL" id="JAVRHT010000005">
    <property type="protein sequence ID" value="MDT0630803.1"/>
    <property type="molecule type" value="Genomic_DNA"/>
</dbReference>
<dbReference type="Gene3D" id="3.30.70.1430">
    <property type="entry name" value="Multidrug efflux transporter AcrB pore domain"/>
    <property type="match status" value="2"/>
</dbReference>
<keyword evidence="5 8" id="KW-0812">Transmembrane</keyword>
<keyword evidence="7 8" id="KW-0472">Membrane</keyword>
<dbReference type="Gene3D" id="3.30.70.1320">
    <property type="entry name" value="Multidrug efflux transporter AcrB pore domain like"/>
    <property type="match status" value="1"/>
</dbReference>
<evidence type="ECO:0000256" key="1">
    <source>
        <dbReference type="ARBA" id="ARBA00004651"/>
    </source>
</evidence>
<dbReference type="InterPro" id="IPR001036">
    <property type="entry name" value="Acrflvin-R"/>
</dbReference>
<dbReference type="PRINTS" id="PR00702">
    <property type="entry name" value="ACRIFLAVINRP"/>
</dbReference>
<feature type="transmembrane region" description="Helical" evidence="8">
    <location>
        <begin position="898"/>
        <end position="919"/>
    </location>
</feature>
<dbReference type="RefSeq" id="WP_311662139.1">
    <property type="nucleotide sequence ID" value="NZ_JAVRHT010000005.1"/>
</dbReference>
<evidence type="ECO:0000256" key="6">
    <source>
        <dbReference type="ARBA" id="ARBA00022989"/>
    </source>
</evidence>
<dbReference type="InterPro" id="IPR027463">
    <property type="entry name" value="AcrB_DN_DC_subdom"/>
</dbReference>
<feature type="transmembrane region" description="Helical" evidence="8">
    <location>
        <begin position="1002"/>
        <end position="1028"/>
    </location>
</feature>
<gene>
    <name evidence="9" type="ORF">RM540_03505</name>
</gene>
<dbReference type="Gene3D" id="1.20.1600.10">
    <property type="entry name" value="Outer membrane efflux proteins (OEP)"/>
    <property type="match status" value="1"/>
</dbReference>
<feature type="transmembrane region" description="Helical" evidence="8">
    <location>
        <begin position="364"/>
        <end position="383"/>
    </location>
</feature>
<dbReference type="Proteomes" id="UP001267426">
    <property type="component" value="Unassembled WGS sequence"/>
</dbReference>
<evidence type="ECO:0000256" key="3">
    <source>
        <dbReference type="ARBA" id="ARBA00022448"/>
    </source>
</evidence>
<organism evidence="9 10">
    <name type="scientific">Rubrivirga litoralis</name>
    <dbReference type="NCBI Taxonomy" id="3075598"/>
    <lineage>
        <taxon>Bacteria</taxon>
        <taxon>Pseudomonadati</taxon>
        <taxon>Rhodothermota</taxon>
        <taxon>Rhodothermia</taxon>
        <taxon>Rhodothermales</taxon>
        <taxon>Rubricoccaceae</taxon>
        <taxon>Rubrivirga</taxon>
    </lineage>
</organism>
<feature type="transmembrane region" description="Helical" evidence="8">
    <location>
        <begin position="931"/>
        <end position="951"/>
    </location>
</feature>
<reference evidence="9 10" key="1">
    <citation type="submission" date="2023-09" db="EMBL/GenBank/DDBJ databases">
        <authorList>
            <person name="Rey-Velasco X."/>
        </authorList>
    </citation>
    <scope>NUCLEOTIDE SEQUENCE [LARGE SCALE GENOMIC DNA]</scope>
    <source>
        <strain evidence="9 10">F394</strain>
    </source>
</reference>
<keyword evidence="6 8" id="KW-1133">Transmembrane helix</keyword>
<protein>
    <submittedName>
        <fullName evidence="9">CusA/CzcA family heavy metal efflux RND transporter</fullName>
    </submittedName>
</protein>
<dbReference type="SUPFAM" id="SSF82693">
    <property type="entry name" value="Multidrug efflux transporter AcrB pore domain, PN1, PN2, PC1 and PC2 subdomains"/>
    <property type="match status" value="2"/>
</dbReference>
<keyword evidence="4" id="KW-1003">Cell membrane</keyword>
<comment type="subcellular location">
    <subcellularLocation>
        <location evidence="1">Cell membrane</location>
        <topology evidence="1">Multi-pass membrane protein</topology>
    </subcellularLocation>
</comment>
<evidence type="ECO:0000313" key="10">
    <source>
        <dbReference type="Proteomes" id="UP001267426"/>
    </source>
</evidence>
<dbReference type="PANTHER" id="PTHR32063:SF24">
    <property type="entry name" value="CATION EFFLUX SYSTEM (ACRB_ACRD_ACRF FAMILY)"/>
    <property type="match status" value="1"/>
</dbReference>
<dbReference type="SUPFAM" id="SSF82714">
    <property type="entry name" value="Multidrug efflux transporter AcrB TolC docking domain, DN and DC subdomains"/>
    <property type="match status" value="2"/>
</dbReference>
<feature type="transmembrane region" description="Helical" evidence="8">
    <location>
        <begin position="535"/>
        <end position="554"/>
    </location>
</feature>
<keyword evidence="10" id="KW-1185">Reference proteome</keyword>
<accession>A0ABU3BNF8</accession>
<dbReference type="NCBIfam" id="TIGR00914">
    <property type="entry name" value="2A0601"/>
    <property type="match status" value="1"/>
</dbReference>
<dbReference type="Gene3D" id="3.30.70.1440">
    <property type="entry name" value="Multidrug efflux transporter AcrB pore domain"/>
    <property type="match status" value="1"/>
</dbReference>
<evidence type="ECO:0000313" key="9">
    <source>
        <dbReference type="EMBL" id="MDT0630803.1"/>
    </source>
</evidence>
<evidence type="ECO:0000256" key="5">
    <source>
        <dbReference type="ARBA" id="ARBA00022692"/>
    </source>
</evidence>
<name>A0ABU3BNF8_9BACT</name>